<reference evidence="7 8" key="1">
    <citation type="submission" date="2019-04" db="EMBL/GenBank/DDBJ databases">
        <title>Azoarcus rhizosphaerae sp. nov. isolated from rhizosphere of Ficus religiosa.</title>
        <authorList>
            <person name="Lin S.-Y."/>
            <person name="Hameed A."/>
            <person name="Hsu Y.-H."/>
            <person name="Young C.-C."/>
        </authorList>
    </citation>
    <scope>NUCLEOTIDE SEQUENCE [LARGE SCALE GENOMIC DNA]</scope>
    <source>
        <strain evidence="7 8">CC-YHH848</strain>
    </source>
</reference>
<evidence type="ECO:0000256" key="2">
    <source>
        <dbReference type="ARBA" id="ARBA00022552"/>
    </source>
</evidence>
<comment type="caution">
    <text evidence="7">The sequence shown here is derived from an EMBL/GenBank/DDBJ whole genome shotgun (WGS) entry which is preliminary data.</text>
</comment>
<dbReference type="GO" id="GO:0005829">
    <property type="term" value="C:cytosol"/>
    <property type="evidence" value="ECO:0007669"/>
    <property type="project" value="TreeGrafter"/>
</dbReference>
<feature type="binding site" evidence="6">
    <location>
        <begin position="131"/>
        <end position="132"/>
    </location>
    <ligand>
        <name>S-adenosyl-L-methionine</name>
        <dbReference type="ChEBI" id="CHEBI:59789"/>
    </ligand>
</feature>
<keyword evidence="3 6" id="KW-0489">Methyltransferase</keyword>
<dbReference type="Gene3D" id="3.40.50.150">
    <property type="entry name" value="Vaccinia Virus protein VP39"/>
    <property type="match status" value="1"/>
</dbReference>
<dbReference type="RefSeq" id="WP_136385758.1">
    <property type="nucleotide sequence ID" value="NZ_SSOD01000012.1"/>
</dbReference>
<dbReference type="AlphaFoldDB" id="A0A4S4AM05"/>
<protein>
    <recommendedName>
        <fullName evidence="6">Ribosomal RNA small subunit methyltransferase G</fullName>
        <ecNumber evidence="6">2.1.1.170</ecNumber>
    </recommendedName>
    <alternativeName>
        <fullName evidence="6">16S rRNA 7-methylguanosine methyltransferase</fullName>
        <shortName evidence="6">16S rRNA m7G methyltransferase</shortName>
    </alternativeName>
</protein>
<dbReference type="SUPFAM" id="SSF53335">
    <property type="entry name" value="S-adenosyl-L-methionine-dependent methyltransferases"/>
    <property type="match status" value="1"/>
</dbReference>
<name>A0A4S4AM05_9RHOO</name>
<evidence type="ECO:0000313" key="8">
    <source>
        <dbReference type="Proteomes" id="UP000307956"/>
    </source>
</evidence>
<feature type="binding site" evidence="6">
    <location>
        <position position="80"/>
    </location>
    <ligand>
        <name>S-adenosyl-L-methionine</name>
        <dbReference type="ChEBI" id="CHEBI:59789"/>
    </ligand>
</feature>
<gene>
    <name evidence="6 7" type="primary">rsmG</name>
    <name evidence="7" type="ORF">E6O51_14715</name>
</gene>
<dbReference type="EC" id="2.1.1.170" evidence="6"/>
<proteinExistence type="inferred from homology"/>
<dbReference type="Pfam" id="PF02527">
    <property type="entry name" value="GidB"/>
    <property type="match status" value="1"/>
</dbReference>
<dbReference type="NCBIfam" id="TIGR00138">
    <property type="entry name" value="rsmG_gidB"/>
    <property type="match status" value="1"/>
</dbReference>
<evidence type="ECO:0000313" key="7">
    <source>
        <dbReference type="EMBL" id="THF60177.1"/>
    </source>
</evidence>
<dbReference type="InterPro" id="IPR003682">
    <property type="entry name" value="rRNA_ssu_MeTfrase_G"/>
</dbReference>
<comment type="similarity">
    <text evidence="6">Belongs to the methyltransferase superfamily. RNA methyltransferase RsmG family.</text>
</comment>
<dbReference type="CDD" id="cd02440">
    <property type="entry name" value="AdoMet_MTases"/>
    <property type="match status" value="1"/>
</dbReference>
<organism evidence="7 8">
    <name type="scientific">Pseudothauera rhizosphaerae</name>
    <dbReference type="NCBI Taxonomy" id="2565932"/>
    <lineage>
        <taxon>Bacteria</taxon>
        <taxon>Pseudomonadati</taxon>
        <taxon>Pseudomonadota</taxon>
        <taxon>Betaproteobacteria</taxon>
        <taxon>Rhodocyclales</taxon>
        <taxon>Zoogloeaceae</taxon>
        <taxon>Pseudothauera</taxon>
    </lineage>
</organism>
<evidence type="ECO:0000256" key="1">
    <source>
        <dbReference type="ARBA" id="ARBA00022490"/>
    </source>
</evidence>
<comment type="function">
    <text evidence="6">Specifically methylates the N7 position of guanine in position 527 of 16S rRNA.</text>
</comment>
<dbReference type="OrthoDB" id="9808773at2"/>
<dbReference type="InterPro" id="IPR029063">
    <property type="entry name" value="SAM-dependent_MTases_sf"/>
</dbReference>
<feature type="binding site" evidence="6">
    <location>
        <position position="146"/>
    </location>
    <ligand>
        <name>S-adenosyl-L-methionine</name>
        <dbReference type="ChEBI" id="CHEBI:59789"/>
    </ligand>
</feature>
<keyword evidence="2 6" id="KW-0698">rRNA processing</keyword>
<sequence>MSVLEPYRGQLAKGLAALGLDLPAGTQERLIAFGELLLKWNRVYNLTALRAPEEVVTHHLLDSLAVLPHLAGVERLADIGSGAGLPGIALAVVRPELEVVSVETVNKKAAFQQQAKIELGLANFRVENQRVEKLAADRPFDGVISRAFAELALFVELAGHLVAPGGRIFAMKGVYPAEEIARLPAGWQVAAIHRLAVPGLDAERHLIILQRDRKED</sequence>
<comment type="subcellular location">
    <subcellularLocation>
        <location evidence="6">Cytoplasm</location>
    </subcellularLocation>
</comment>
<dbReference type="EMBL" id="SSOD01000012">
    <property type="protein sequence ID" value="THF60177.1"/>
    <property type="molecule type" value="Genomic_DNA"/>
</dbReference>
<keyword evidence="1 6" id="KW-0963">Cytoplasm</keyword>
<evidence type="ECO:0000256" key="5">
    <source>
        <dbReference type="ARBA" id="ARBA00022691"/>
    </source>
</evidence>
<dbReference type="HAMAP" id="MF_00074">
    <property type="entry name" value="16SrRNA_methyltr_G"/>
    <property type="match status" value="1"/>
</dbReference>
<dbReference type="PIRSF" id="PIRSF003078">
    <property type="entry name" value="GidB"/>
    <property type="match status" value="1"/>
</dbReference>
<evidence type="ECO:0000256" key="3">
    <source>
        <dbReference type="ARBA" id="ARBA00022603"/>
    </source>
</evidence>
<dbReference type="PANTHER" id="PTHR31760">
    <property type="entry name" value="S-ADENOSYL-L-METHIONINE-DEPENDENT METHYLTRANSFERASES SUPERFAMILY PROTEIN"/>
    <property type="match status" value="1"/>
</dbReference>
<accession>A0A4S4AM05</accession>
<feature type="binding site" evidence="6">
    <location>
        <position position="85"/>
    </location>
    <ligand>
        <name>S-adenosyl-L-methionine</name>
        <dbReference type="ChEBI" id="CHEBI:59789"/>
    </ligand>
</feature>
<dbReference type="PANTHER" id="PTHR31760:SF0">
    <property type="entry name" value="S-ADENOSYL-L-METHIONINE-DEPENDENT METHYLTRANSFERASES SUPERFAMILY PROTEIN"/>
    <property type="match status" value="1"/>
</dbReference>
<keyword evidence="5 6" id="KW-0949">S-adenosyl-L-methionine</keyword>
<evidence type="ECO:0000256" key="4">
    <source>
        <dbReference type="ARBA" id="ARBA00022679"/>
    </source>
</evidence>
<evidence type="ECO:0000256" key="6">
    <source>
        <dbReference type="HAMAP-Rule" id="MF_00074"/>
    </source>
</evidence>
<comment type="catalytic activity">
    <reaction evidence="6">
        <text>guanosine(527) in 16S rRNA + S-adenosyl-L-methionine = N(7)-methylguanosine(527) in 16S rRNA + S-adenosyl-L-homocysteine</text>
        <dbReference type="Rhea" id="RHEA:42732"/>
        <dbReference type="Rhea" id="RHEA-COMP:10209"/>
        <dbReference type="Rhea" id="RHEA-COMP:10210"/>
        <dbReference type="ChEBI" id="CHEBI:57856"/>
        <dbReference type="ChEBI" id="CHEBI:59789"/>
        <dbReference type="ChEBI" id="CHEBI:74269"/>
        <dbReference type="ChEBI" id="CHEBI:74480"/>
        <dbReference type="EC" id="2.1.1.170"/>
    </reaction>
</comment>
<comment type="caution">
    <text evidence="6">Lacks conserved residue(s) required for the propagation of feature annotation.</text>
</comment>
<keyword evidence="4 6" id="KW-0808">Transferase</keyword>
<dbReference type="GO" id="GO:0070043">
    <property type="term" value="F:rRNA (guanine-N7-)-methyltransferase activity"/>
    <property type="evidence" value="ECO:0007669"/>
    <property type="project" value="UniProtKB-UniRule"/>
</dbReference>
<dbReference type="Proteomes" id="UP000307956">
    <property type="component" value="Unassembled WGS sequence"/>
</dbReference>
<keyword evidence="8" id="KW-1185">Reference proteome</keyword>